<evidence type="ECO:0000256" key="2">
    <source>
        <dbReference type="ARBA" id="ARBA00022763"/>
    </source>
</evidence>
<reference evidence="8 9" key="1">
    <citation type="submission" date="2018-03" db="EMBL/GenBank/DDBJ databases">
        <title>Genomic Encyclopedia of Archaeal and Bacterial Type Strains, Phase II (KMG-II): from individual species to whole genera.</title>
        <authorList>
            <person name="Goeker M."/>
        </authorList>
    </citation>
    <scope>NUCLEOTIDE SEQUENCE [LARGE SCALE GENOMIC DNA]</scope>
    <source>
        <strain evidence="8 9">DSM 13175</strain>
    </source>
</reference>
<comment type="caution">
    <text evidence="6">Lacks conserved residue(s) required for the propagation of feature annotation.</text>
</comment>
<dbReference type="InterPro" id="IPR013849">
    <property type="entry name" value="DNA_helicase_Holl-junc_RuvA_I"/>
</dbReference>
<dbReference type="InterPro" id="IPR000085">
    <property type="entry name" value="RuvA"/>
</dbReference>
<gene>
    <name evidence="6" type="primary">ruvA</name>
    <name evidence="8" type="ORF">CLV38_12425</name>
</gene>
<evidence type="ECO:0000259" key="7">
    <source>
        <dbReference type="SMART" id="SM00278"/>
    </source>
</evidence>
<evidence type="ECO:0000313" key="8">
    <source>
        <dbReference type="EMBL" id="PRY79096.1"/>
    </source>
</evidence>
<comment type="subunit">
    <text evidence="6">Homotetramer. Forms an RuvA(8)-RuvB(12)-Holliday junction (HJ) complex. HJ DNA is sandwiched between 2 RuvA tetramers; dsDNA enters through RuvA and exits via RuvB. An RuvB hexamer assembles on each DNA strand where it exits the tetramer. Each RuvB hexamer is contacted by two RuvA subunits (via domain III) on 2 adjacent RuvB subunits; this complex drives branch migration. In the full resolvosome a probable DNA-RuvA(4)-RuvB(12)-RuvC(2) complex forms which resolves the HJ.</text>
</comment>
<dbReference type="InterPro" id="IPR010994">
    <property type="entry name" value="RuvA_2-like"/>
</dbReference>
<keyword evidence="8" id="KW-0547">Nucleotide-binding</keyword>
<dbReference type="InterPro" id="IPR011114">
    <property type="entry name" value="RuvA_C"/>
</dbReference>
<dbReference type="SUPFAM" id="SSF47781">
    <property type="entry name" value="RuvA domain 2-like"/>
    <property type="match status" value="1"/>
</dbReference>
<dbReference type="GO" id="GO:0009378">
    <property type="term" value="F:four-way junction helicase activity"/>
    <property type="evidence" value="ECO:0007669"/>
    <property type="project" value="InterPro"/>
</dbReference>
<dbReference type="GO" id="GO:0005737">
    <property type="term" value="C:cytoplasm"/>
    <property type="evidence" value="ECO:0007669"/>
    <property type="project" value="UniProtKB-SubCell"/>
</dbReference>
<dbReference type="GO" id="GO:0006281">
    <property type="term" value="P:DNA repair"/>
    <property type="evidence" value="ECO:0007669"/>
    <property type="project" value="UniProtKB-UniRule"/>
</dbReference>
<keyword evidence="5 6" id="KW-0234">DNA repair</keyword>
<dbReference type="GO" id="GO:0005524">
    <property type="term" value="F:ATP binding"/>
    <property type="evidence" value="ECO:0007669"/>
    <property type="project" value="InterPro"/>
</dbReference>
<evidence type="ECO:0000256" key="6">
    <source>
        <dbReference type="HAMAP-Rule" id="MF_00031"/>
    </source>
</evidence>
<dbReference type="InterPro" id="IPR036267">
    <property type="entry name" value="RuvA_C_sf"/>
</dbReference>
<evidence type="ECO:0000313" key="9">
    <source>
        <dbReference type="Proteomes" id="UP000238205"/>
    </source>
</evidence>
<accession>A0A2T0W2A2</accession>
<feature type="region of interest" description="Domain III" evidence="6">
    <location>
        <begin position="156"/>
        <end position="204"/>
    </location>
</feature>
<keyword evidence="8" id="KW-0378">Hydrolase</keyword>
<dbReference type="GO" id="GO:0048476">
    <property type="term" value="C:Holliday junction resolvase complex"/>
    <property type="evidence" value="ECO:0007669"/>
    <property type="project" value="UniProtKB-UniRule"/>
</dbReference>
<dbReference type="Pfam" id="PF07499">
    <property type="entry name" value="RuvA_C"/>
    <property type="match status" value="1"/>
</dbReference>
<evidence type="ECO:0000256" key="4">
    <source>
        <dbReference type="ARBA" id="ARBA00023172"/>
    </source>
</evidence>
<dbReference type="Gene3D" id="1.10.150.20">
    <property type="entry name" value="5' to 3' exonuclease, C-terminal subdomain"/>
    <property type="match status" value="1"/>
</dbReference>
<dbReference type="Proteomes" id="UP000238205">
    <property type="component" value="Unassembled WGS sequence"/>
</dbReference>
<comment type="function">
    <text evidence="6">The RuvA-RuvB-RuvC complex processes Holliday junction (HJ) DNA during genetic recombination and DNA repair, while the RuvA-RuvB complex plays an important role in the rescue of blocked DNA replication forks via replication fork reversal (RFR). RuvA specifically binds to HJ cruciform DNA, conferring on it an open structure. The RuvB hexamer acts as an ATP-dependent pump, pulling dsDNA into and through the RuvAB complex. HJ branch migration allows RuvC to scan DNA until it finds its consensus sequence, where it cleaves and resolves the cruciform DNA.</text>
</comment>
<evidence type="ECO:0000256" key="5">
    <source>
        <dbReference type="ARBA" id="ARBA00023204"/>
    </source>
</evidence>
<name>A0A2T0W2A2_9LACT</name>
<dbReference type="Pfam" id="PF01330">
    <property type="entry name" value="RuvA_N"/>
    <property type="match status" value="1"/>
</dbReference>
<protein>
    <recommendedName>
        <fullName evidence="6">Holliday junction branch migration complex subunit RuvA</fullName>
    </recommendedName>
</protein>
<comment type="similarity">
    <text evidence="6">Belongs to the RuvA family.</text>
</comment>
<comment type="domain">
    <text evidence="6">Has three domains with a flexible linker between the domains II and III and assumes an 'L' shape. Domain III is highly mobile and contacts RuvB.</text>
</comment>
<dbReference type="Pfam" id="PF14520">
    <property type="entry name" value="HHH_5"/>
    <property type="match status" value="1"/>
</dbReference>
<comment type="subcellular location">
    <subcellularLocation>
        <location evidence="6">Cytoplasm</location>
    </subcellularLocation>
</comment>
<dbReference type="InterPro" id="IPR012340">
    <property type="entry name" value="NA-bd_OB-fold"/>
</dbReference>
<keyword evidence="8" id="KW-0347">Helicase</keyword>
<dbReference type="GO" id="GO:0006310">
    <property type="term" value="P:DNA recombination"/>
    <property type="evidence" value="ECO:0007669"/>
    <property type="project" value="UniProtKB-UniRule"/>
</dbReference>
<comment type="caution">
    <text evidence="8">The sequence shown here is derived from an EMBL/GenBank/DDBJ whole genome shotgun (WGS) entry which is preliminary data.</text>
</comment>
<dbReference type="GO" id="GO:0009379">
    <property type="term" value="C:Holliday junction helicase complex"/>
    <property type="evidence" value="ECO:0007669"/>
    <property type="project" value="InterPro"/>
</dbReference>
<organism evidence="8 9">
    <name type="scientific">Alkalibacterium olivapovliticus</name>
    <dbReference type="NCBI Taxonomy" id="99907"/>
    <lineage>
        <taxon>Bacteria</taxon>
        <taxon>Bacillati</taxon>
        <taxon>Bacillota</taxon>
        <taxon>Bacilli</taxon>
        <taxon>Lactobacillales</taxon>
        <taxon>Carnobacteriaceae</taxon>
        <taxon>Alkalibacterium</taxon>
    </lineage>
</organism>
<dbReference type="CDD" id="cd14332">
    <property type="entry name" value="UBA_RuvA_C"/>
    <property type="match status" value="1"/>
</dbReference>
<keyword evidence="8" id="KW-0067">ATP-binding</keyword>
<dbReference type="SUPFAM" id="SSF46929">
    <property type="entry name" value="DNA helicase RuvA subunit, C-terminal domain"/>
    <property type="match status" value="1"/>
</dbReference>
<dbReference type="EMBL" id="PVTO01000024">
    <property type="protein sequence ID" value="PRY79096.1"/>
    <property type="molecule type" value="Genomic_DNA"/>
</dbReference>
<keyword evidence="4 6" id="KW-0233">DNA recombination</keyword>
<dbReference type="NCBIfam" id="TIGR00084">
    <property type="entry name" value="ruvA"/>
    <property type="match status" value="1"/>
</dbReference>
<feature type="domain" description="Helix-hairpin-helix DNA-binding motif class 1" evidence="7">
    <location>
        <begin position="107"/>
        <end position="126"/>
    </location>
</feature>
<dbReference type="Gene3D" id="1.10.8.10">
    <property type="entry name" value="DNA helicase RuvA subunit, C-terminal domain"/>
    <property type="match status" value="1"/>
</dbReference>
<dbReference type="SMART" id="SM00278">
    <property type="entry name" value="HhH1"/>
    <property type="match status" value="2"/>
</dbReference>
<evidence type="ECO:0000256" key="1">
    <source>
        <dbReference type="ARBA" id="ARBA00022490"/>
    </source>
</evidence>
<feature type="domain" description="Helix-hairpin-helix DNA-binding motif class 1" evidence="7">
    <location>
        <begin position="72"/>
        <end position="91"/>
    </location>
</feature>
<keyword evidence="9" id="KW-1185">Reference proteome</keyword>
<dbReference type="AlphaFoldDB" id="A0A2T0W2A2"/>
<proteinExistence type="inferred from homology"/>
<keyword evidence="2 6" id="KW-0227">DNA damage</keyword>
<dbReference type="HAMAP" id="MF_00031">
    <property type="entry name" value="DNA_HJ_migration_RuvA"/>
    <property type="match status" value="1"/>
</dbReference>
<keyword evidence="3 6" id="KW-0238">DNA-binding</keyword>
<dbReference type="OrthoDB" id="5293449at2"/>
<dbReference type="InterPro" id="IPR003583">
    <property type="entry name" value="Hlx-hairpin-Hlx_DNA-bd_motif"/>
</dbReference>
<dbReference type="SUPFAM" id="SSF50249">
    <property type="entry name" value="Nucleic acid-binding proteins"/>
    <property type="match status" value="1"/>
</dbReference>
<dbReference type="GO" id="GO:0000400">
    <property type="term" value="F:four-way junction DNA binding"/>
    <property type="evidence" value="ECO:0007669"/>
    <property type="project" value="UniProtKB-UniRule"/>
</dbReference>
<sequence length="204" mass="22708">MYEYIKGTITHIYPSYIVIEANGLGYKVLIANPFRLTEQLKKQAMVYLYQDVKQDSIQLFGFKSLEEKNLFLKLINVSGIGPKSALAILANDNHQGFVQAIEDNNVTFLIKFPGVGKKTAQQIVLDLKGKLSEFEVMDPGSGHSQSVLDKGESGDQSYEEAMEALLALGYSAKDISRVRKSLQPATNMSTDGYIREALSFLMKK</sequence>
<evidence type="ECO:0000256" key="3">
    <source>
        <dbReference type="ARBA" id="ARBA00023125"/>
    </source>
</evidence>
<keyword evidence="1 6" id="KW-0963">Cytoplasm</keyword>
<dbReference type="RefSeq" id="WP_106195293.1">
    <property type="nucleotide sequence ID" value="NZ_PVTO01000024.1"/>
</dbReference>
<dbReference type="Gene3D" id="2.40.50.140">
    <property type="entry name" value="Nucleic acid-binding proteins"/>
    <property type="match status" value="1"/>
</dbReference>